<evidence type="ECO:0000256" key="4">
    <source>
        <dbReference type="ARBA" id="ARBA00023284"/>
    </source>
</evidence>
<proteinExistence type="predicted"/>
<accession>A0ABS6UM26</accession>
<evidence type="ECO:0000256" key="3">
    <source>
        <dbReference type="ARBA" id="ARBA00023157"/>
    </source>
</evidence>
<keyword evidence="2" id="KW-0201">Cytochrome c-type biogenesis</keyword>
<protein>
    <submittedName>
        <fullName evidence="7">TlpA family protein disulfide reductase</fullName>
    </submittedName>
</protein>
<dbReference type="PANTHER" id="PTHR42852:SF6">
    <property type="entry name" value="THIOL:DISULFIDE INTERCHANGE PROTEIN DSBE"/>
    <property type="match status" value="1"/>
</dbReference>
<sequence length="270" mass="28526">MVLAVAGGLRAVAPARCAAAGSVSPRPVDGAGTMALPPGPRSTRCGRRRPATLPHRAARRAAARRATGRHRRACLSGPSEGDLAAALASRTALLTVWASWCGPCRAEIPALDAYAHHPDAIPVVSIDVRDDAGAALSLLDELGARYPSVVDTDGELWAAWRSHAPSRPVASCAPPGRWGGWTRSCCAPPDEVTQAVRTNFAARETEPEPLTRSGARCRPCPPRAAAAPQSWPSPGPSPVRCTCGSRWTPQARRSSWVSPSPRWRSSARPR</sequence>
<feature type="region of interest" description="Disordered" evidence="5">
    <location>
        <begin position="202"/>
        <end position="270"/>
    </location>
</feature>
<dbReference type="Pfam" id="PF08534">
    <property type="entry name" value="Redoxin"/>
    <property type="match status" value="1"/>
</dbReference>
<reference evidence="7 8" key="1">
    <citation type="submission" date="2020-11" db="EMBL/GenBank/DDBJ databases">
        <title>Pseudonocardia abyssalis sp. nov. and Pseudonocardia oceani sp. nov., description and phylogenomic analysis of two novel actinomycetes isolated from the deep Southern Ocean.</title>
        <authorList>
            <person name="Parra J."/>
        </authorList>
    </citation>
    <scope>NUCLEOTIDE SEQUENCE [LARGE SCALE GENOMIC DNA]</scope>
    <source>
        <strain evidence="7 8">KRD-168</strain>
    </source>
</reference>
<dbReference type="PROSITE" id="PS00194">
    <property type="entry name" value="THIOREDOXIN_1"/>
    <property type="match status" value="1"/>
</dbReference>
<dbReference type="InterPro" id="IPR050553">
    <property type="entry name" value="Thioredoxin_ResA/DsbE_sf"/>
</dbReference>
<evidence type="ECO:0000256" key="5">
    <source>
        <dbReference type="SAM" id="MobiDB-lite"/>
    </source>
</evidence>
<evidence type="ECO:0000256" key="1">
    <source>
        <dbReference type="ARBA" id="ARBA00004196"/>
    </source>
</evidence>
<feature type="domain" description="Redoxin" evidence="6">
    <location>
        <begin position="74"/>
        <end position="160"/>
    </location>
</feature>
<dbReference type="InterPro" id="IPR013740">
    <property type="entry name" value="Redoxin"/>
</dbReference>
<feature type="compositionally biased region" description="Low complexity" evidence="5">
    <location>
        <begin position="251"/>
        <end position="264"/>
    </location>
</feature>
<dbReference type="InterPro" id="IPR017937">
    <property type="entry name" value="Thioredoxin_CS"/>
</dbReference>
<comment type="caution">
    <text evidence="7">The sequence shown here is derived from an EMBL/GenBank/DDBJ whole genome shotgun (WGS) entry which is preliminary data.</text>
</comment>
<organism evidence="7 8">
    <name type="scientific">Pseudonocardia abyssalis</name>
    <dbReference type="NCBI Taxonomy" id="2792008"/>
    <lineage>
        <taxon>Bacteria</taxon>
        <taxon>Bacillati</taxon>
        <taxon>Actinomycetota</taxon>
        <taxon>Actinomycetes</taxon>
        <taxon>Pseudonocardiales</taxon>
        <taxon>Pseudonocardiaceae</taxon>
        <taxon>Pseudonocardia</taxon>
    </lineage>
</organism>
<keyword evidence="8" id="KW-1185">Reference proteome</keyword>
<evidence type="ECO:0000313" key="8">
    <source>
        <dbReference type="Proteomes" id="UP000694287"/>
    </source>
</evidence>
<dbReference type="CDD" id="cd02966">
    <property type="entry name" value="TlpA_like_family"/>
    <property type="match status" value="1"/>
</dbReference>
<name>A0ABS6UM26_9PSEU</name>
<evidence type="ECO:0000256" key="2">
    <source>
        <dbReference type="ARBA" id="ARBA00022748"/>
    </source>
</evidence>
<dbReference type="PANTHER" id="PTHR42852">
    <property type="entry name" value="THIOL:DISULFIDE INTERCHANGE PROTEIN DSBE"/>
    <property type="match status" value="1"/>
</dbReference>
<keyword evidence="4" id="KW-0676">Redox-active center</keyword>
<dbReference type="Proteomes" id="UP000694287">
    <property type="component" value="Unassembled WGS sequence"/>
</dbReference>
<evidence type="ECO:0000313" key="7">
    <source>
        <dbReference type="EMBL" id="MBW0133247.1"/>
    </source>
</evidence>
<keyword evidence="3" id="KW-1015">Disulfide bond</keyword>
<feature type="region of interest" description="Disordered" evidence="5">
    <location>
        <begin position="29"/>
        <end position="49"/>
    </location>
</feature>
<gene>
    <name evidence="7" type="ORF">I4I81_03130</name>
</gene>
<comment type="subcellular location">
    <subcellularLocation>
        <location evidence="1">Cell envelope</location>
    </subcellularLocation>
</comment>
<dbReference type="EMBL" id="JADQDK010000001">
    <property type="protein sequence ID" value="MBW0133247.1"/>
    <property type="molecule type" value="Genomic_DNA"/>
</dbReference>
<evidence type="ECO:0000259" key="6">
    <source>
        <dbReference type="Pfam" id="PF08534"/>
    </source>
</evidence>